<dbReference type="OrthoDB" id="2362414at2759"/>
<dbReference type="PROSITE" id="PS50811">
    <property type="entry name" value="WRKY"/>
    <property type="match status" value="1"/>
</dbReference>
<sequence length="330" mass="36822">MSTREAQYTAFQLTPKTHPHLHHPAHSQIHQFNQQPTNQYTAHSTQLGPSPGTPPSPLTANQCIPQSNHSNITTSLSTMSTNTIPTSLPTPPTIPTSLTSNCQPTTATTPTAFDLHEVIAQFHQQPELLKLILSAKVEEDKRKAEEARLRMKEIEALQSRDRHRRTSSYVNDGSSDAKIEEHNGEIGYNTQAATLTYQSAFNGLTSPQIQNLSLDSAPPSSATGQETLEHGDSDLSSPQNKRKRKRREMLPVTMIIETKEYPYVDDYLWKNNGNTTQKKTGCKSVYYKCSNSNKGCPVNKTVTEKDGGWIIKYRGQHLEDCGKIRRIVQA</sequence>
<evidence type="ECO:0000313" key="9">
    <source>
        <dbReference type="Proteomes" id="UP000789739"/>
    </source>
</evidence>
<evidence type="ECO:0000256" key="6">
    <source>
        <dbReference type="SAM" id="MobiDB-lite"/>
    </source>
</evidence>
<evidence type="ECO:0000259" key="7">
    <source>
        <dbReference type="PROSITE" id="PS50811"/>
    </source>
</evidence>
<dbReference type="Pfam" id="PF03106">
    <property type="entry name" value="WRKY"/>
    <property type="match status" value="1"/>
</dbReference>
<dbReference type="InterPro" id="IPR003657">
    <property type="entry name" value="WRKY_dom"/>
</dbReference>
<protein>
    <submittedName>
        <fullName evidence="8">254_t:CDS:1</fullName>
    </submittedName>
</protein>
<proteinExistence type="predicted"/>
<name>A0A9N9AJM4_9GLOM</name>
<feature type="region of interest" description="Disordered" evidence="6">
    <location>
        <begin position="37"/>
        <end position="60"/>
    </location>
</feature>
<keyword evidence="9" id="KW-1185">Reference proteome</keyword>
<feature type="region of interest" description="Disordered" evidence="6">
    <location>
        <begin position="158"/>
        <end position="184"/>
    </location>
</feature>
<comment type="caution">
    <text evidence="8">The sequence shown here is derived from an EMBL/GenBank/DDBJ whole genome shotgun (WGS) entry which is preliminary data.</text>
</comment>
<keyword evidence="4" id="KW-0804">Transcription</keyword>
<feature type="compositionally biased region" description="Polar residues" evidence="6">
    <location>
        <begin position="37"/>
        <end position="46"/>
    </location>
</feature>
<evidence type="ECO:0000313" key="8">
    <source>
        <dbReference type="EMBL" id="CAG8535356.1"/>
    </source>
</evidence>
<dbReference type="SUPFAM" id="SSF118290">
    <property type="entry name" value="WRKY DNA-binding domain"/>
    <property type="match status" value="1"/>
</dbReference>
<organism evidence="8 9">
    <name type="scientific">Paraglomus brasilianum</name>
    <dbReference type="NCBI Taxonomy" id="144538"/>
    <lineage>
        <taxon>Eukaryota</taxon>
        <taxon>Fungi</taxon>
        <taxon>Fungi incertae sedis</taxon>
        <taxon>Mucoromycota</taxon>
        <taxon>Glomeromycotina</taxon>
        <taxon>Glomeromycetes</taxon>
        <taxon>Paraglomerales</taxon>
        <taxon>Paraglomeraceae</taxon>
        <taxon>Paraglomus</taxon>
    </lineage>
</organism>
<dbReference type="AlphaFoldDB" id="A0A9N9AJM4"/>
<feature type="compositionally biased region" description="Polar residues" evidence="6">
    <location>
        <begin position="209"/>
        <end position="226"/>
    </location>
</feature>
<dbReference type="InterPro" id="IPR036576">
    <property type="entry name" value="WRKY_dom_sf"/>
</dbReference>
<reference evidence="8" key="1">
    <citation type="submission" date="2021-06" db="EMBL/GenBank/DDBJ databases">
        <authorList>
            <person name="Kallberg Y."/>
            <person name="Tangrot J."/>
            <person name="Rosling A."/>
        </authorList>
    </citation>
    <scope>NUCLEOTIDE SEQUENCE</scope>
    <source>
        <strain evidence="8">BR232B</strain>
    </source>
</reference>
<dbReference type="GO" id="GO:0043565">
    <property type="term" value="F:sequence-specific DNA binding"/>
    <property type="evidence" value="ECO:0007669"/>
    <property type="project" value="InterPro"/>
</dbReference>
<feature type="region of interest" description="Disordered" evidence="6">
    <location>
        <begin position="209"/>
        <end position="247"/>
    </location>
</feature>
<gene>
    <name evidence="8" type="ORF">PBRASI_LOCUS4317</name>
</gene>
<dbReference type="EMBL" id="CAJVPI010000440">
    <property type="protein sequence ID" value="CAG8535356.1"/>
    <property type="molecule type" value="Genomic_DNA"/>
</dbReference>
<keyword evidence="5" id="KW-0539">Nucleus</keyword>
<evidence type="ECO:0000256" key="2">
    <source>
        <dbReference type="ARBA" id="ARBA00023015"/>
    </source>
</evidence>
<dbReference type="Gene3D" id="2.20.25.80">
    <property type="entry name" value="WRKY domain"/>
    <property type="match status" value="1"/>
</dbReference>
<feature type="compositionally biased region" description="Basic and acidic residues" evidence="6">
    <location>
        <begin position="175"/>
        <end position="184"/>
    </location>
</feature>
<dbReference type="Proteomes" id="UP000789739">
    <property type="component" value="Unassembled WGS sequence"/>
</dbReference>
<dbReference type="GO" id="GO:0005634">
    <property type="term" value="C:nucleus"/>
    <property type="evidence" value="ECO:0007669"/>
    <property type="project" value="UniProtKB-SubCell"/>
</dbReference>
<evidence type="ECO:0000256" key="1">
    <source>
        <dbReference type="ARBA" id="ARBA00004123"/>
    </source>
</evidence>
<dbReference type="GO" id="GO:0003700">
    <property type="term" value="F:DNA-binding transcription factor activity"/>
    <property type="evidence" value="ECO:0007669"/>
    <property type="project" value="InterPro"/>
</dbReference>
<evidence type="ECO:0000256" key="3">
    <source>
        <dbReference type="ARBA" id="ARBA00023125"/>
    </source>
</evidence>
<comment type="subcellular location">
    <subcellularLocation>
        <location evidence="1">Nucleus</location>
    </subcellularLocation>
</comment>
<accession>A0A9N9AJM4</accession>
<evidence type="ECO:0000256" key="4">
    <source>
        <dbReference type="ARBA" id="ARBA00023163"/>
    </source>
</evidence>
<evidence type="ECO:0000256" key="5">
    <source>
        <dbReference type="ARBA" id="ARBA00023242"/>
    </source>
</evidence>
<keyword evidence="2" id="KW-0805">Transcription regulation</keyword>
<feature type="domain" description="WRKY" evidence="7">
    <location>
        <begin position="265"/>
        <end position="302"/>
    </location>
</feature>
<keyword evidence="3" id="KW-0238">DNA-binding</keyword>